<sequence length="80" mass="8808">MMSDDAALCVSEPTNDARKNHDEAYEGGHKSHLSHEVVARGAAFEAMKKWEDHQRVEGKPVPHGFAKDALTGFTSAEEDK</sequence>
<evidence type="ECO:0000313" key="3">
    <source>
        <dbReference type="Proteomes" id="UP001055219"/>
    </source>
</evidence>
<dbReference type="EMBL" id="JAGIXG020000073">
    <property type="protein sequence ID" value="KAI6778321.1"/>
    <property type="molecule type" value="Genomic_DNA"/>
</dbReference>
<keyword evidence="3" id="KW-1185">Reference proteome</keyword>
<reference evidence="2" key="2">
    <citation type="submission" date="2022-07" db="EMBL/GenBank/DDBJ databases">
        <authorList>
            <person name="Goncalves M.F.M."/>
            <person name="Hilario S."/>
            <person name="Van De Peer Y."/>
            <person name="Esteves A.C."/>
            <person name="Alves A."/>
        </authorList>
    </citation>
    <scope>NUCLEOTIDE SEQUENCE</scope>
    <source>
        <strain evidence="2">MUM 19.33</strain>
    </source>
</reference>
<reference evidence="2" key="1">
    <citation type="journal article" date="2021" name="J Fungi (Basel)">
        <title>Genomic and Metabolomic Analyses of the Marine Fungus Emericellopsis cladophorae: Insights into Saltwater Adaptability Mechanisms and Its Biosynthetic Potential.</title>
        <authorList>
            <person name="Goncalves M.F.M."/>
            <person name="Hilario S."/>
            <person name="Van de Peer Y."/>
            <person name="Esteves A.C."/>
            <person name="Alves A."/>
        </authorList>
    </citation>
    <scope>NUCLEOTIDE SEQUENCE</scope>
    <source>
        <strain evidence="2">MUM 19.33</strain>
    </source>
</reference>
<accession>A0A9P9XV93</accession>
<dbReference type="PANTHER" id="PTHR37450:SF1">
    <property type="entry name" value="CIPC PROTEIN"/>
    <property type="match status" value="1"/>
</dbReference>
<comment type="caution">
    <text evidence="2">The sequence shown here is derived from an EMBL/GenBank/DDBJ whole genome shotgun (WGS) entry which is preliminary data.</text>
</comment>
<organism evidence="2 3">
    <name type="scientific">Emericellopsis cladophorae</name>
    <dbReference type="NCBI Taxonomy" id="2686198"/>
    <lineage>
        <taxon>Eukaryota</taxon>
        <taxon>Fungi</taxon>
        <taxon>Dikarya</taxon>
        <taxon>Ascomycota</taxon>
        <taxon>Pezizomycotina</taxon>
        <taxon>Sordariomycetes</taxon>
        <taxon>Hypocreomycetidae</taxon>
        <taxon>Hypocreales</taxon>
        <taxon>Bionectriaceae</taxon>
        <taxon>Emericellopsis</taxon>
    </lineage>
</organism>
<dbReference type="PANTHER" id="PTHR37450">
    <property type="entry name" value="CIPC PROTEIN"/>
    <property type="match status" value="1"/>
</dbReference>
<evidence type="ECO:0000313" key="2">
    <source>
        <dbReference type="EMBL" id="KAI6778321.1"/>
    </source>
</evidence>
<dbReference type="Pfam" id="PF12585">
    <property type="entry name" value="DUF3759"/>
    <property type="match status" value="1"/>
</dbReference>
<dbReference type="Proteomes" id="UP001055219">
    <property type="component" value="Unassembled WGS sequence"/>
</dbReference>
<dbReference type="InterPro" id="IPR022234">
    <property type="entry name" value="DUF3759"/>
</dbReference>
<dbReference type="GeneID" id="75832320"/>
<feature type="region of interest" description="Disordered" evidence="1">
    <location>
        <begin position="1"/>
        <end position="33"/>
    </location>
</feature>
<feature type="compositionally biased region" description="Basic and acidic residues" evidence="1">
    <location>
        <begin position="15"/>
        <end position="33"/>
    </location>
</feature>
<protein>
    <submittedName>
        <fullName evidence="2">Uncharacterized protein</fullName>
    </submittedName>
</protein>
<dbReference type="AlphaFoldDB" id="A0A9P9XV93"/>
<dbReference type="OrthoDB" id="9895617at2759"/>
<evidence type="ECO:0000256" key="1">
    <source>
        <dbReference type="SAM" id="MobiDB-lite"/>
    </source>
</evidence>
<proteinExistence type="predicted"/>
<feature type="region of interest" description="Disordered" evidence="1">
    <location>
        <begin position="54"/>
        <end position="80"/>
    </location>
</feature>
<dbReference type="RefSeq" id="XP_051359177.1">
    <property type="nucleotide sequence ID" value="XM_051509866.1"/>
</dbReference>
<gene>
    <name evidence="2" type="ORF">J7T54_005837</name>
</gene>
<name>A0A9P9XV93_9HYPO</name>